<gene>
    <name evidence="10" type="ORF">CRE_14597</name>
</gene>
<evidence type="ECO:0000256" key="4">
    <source>
        <dbReference type="ARBA" id="ARBA00022771"/>
    </source>
</evidence>
<feature type="domain" description="C2H2-type" evidence="9">
    <location>
        <begin position="8"/>
        <end position="35"/>
    </location>
</feature>
<dbReference type="AlphaFoldDB" id="E3M9S1"/>
<dbReference type="OMA" id="LEYAVKW"/>
<dbReference type="Pfam" id="PF00096">
    <property type="entry name" value="zf-C2H2"/>
    <property type="match status" value="2"/>
</dbReference>
<reference evidence="10" key="1">
    <citation type="submission" date="2007-07" db="EMBL/GenBank/DDBJ databases">
        <title>PCAP assembly of the Caenorhabditis remanei genome.</title>
        <authorList>
            <consortium name="The Caenorhabditis remanei Sequencing Consortium"/>
            <person name="Wilson R.K."/>
        </authorList>
    </citation>
    <scope>NUCLEOTIDE SEQUENCE [LARGE SCALE GENOMIC DNA]</scope>
    <source>
        <strain evidence="10">PB4641</strain>
    </source>
</reference>
<evidence type="ECO:0000256" key="2">
    <source>
        <dbReference type="ARBA" id="ARBA00022723"/>
    </source>
</evidence>
<dbReference type="InterPro" id="IPR036236">
    <property type="entry name" value="Znf_C2H2_sf"/>
</dbReference>
<keyword evidence="6" id="KW-0539">Nucleus</keyword>
<dbReference type="InterPro" id="IPR013087">
    <property type="entry name" value="Znf_C2H2_type"/>
</dbReference>
<dbReference type="GO" id="GO:0008270">
    <property type="term" value="F:zinc ion binding"/>
    <property type="evidence" value="ECO:0007669"/>
    <property type="project" value="UniProtKB-KW"/>
</dbReference>
<evidence type="ECO:0000256" key="7">
    <source>
        <dbReference type="PROSITE-ProRule" id="PRU00042"/>
    </source>
</evidence>
<dbReference type="EMBL" id="DS268430">
    <property type="protein sequence ID" value="EFO96311.1"/>
    <property type="molecule type" value="Genomic_DNA"/>
</dbReference>
<keyword evidence="11" id="KW-1185">Reference proteome</keyword>
<evidence type="ECO:0000256" key="1">
    <source>
        <dbReference type="ARBA" id="ARBA00004123"/>
    </source>
</evidence>
<dbReference type="HOGENOM" id="CLU_1095147_0_0_1"/>
<name>E3M9S1_CAERE</name>
<dbReference type="Gene3D" id="3.30.160.60">
    <property type="entry name" value="Classic Zinc Finger"/>
    <property type="match status" value="2"/>
</dbReference>
<dbReference type="Pfam" id="PF03353">
    <property type="entry name" value="Lin-8"/>
    <property type="match status" value="1"/>
</dbReference>
<keyword evidence="5" id="KW-0862">Zinc</keyword>
<feature type="domain" description="C2H2-type" evidence="9">
    <location>
        <begin position="36"/>
        <end position="63"/>
    </location>
</feature>
<feature type="region of interest" description="Disordered" evidence="8">
    <location>
        <begin position="109"/>
        <end position="147"/>
    </location>
</feature>
<accession>E3M9S1</accession>
<proteinExistence type="predicted"/>
<dbReference type="STRING" id="31234.E3M9S1"/>
<dbReference type="eggNOG" id="KOG1721">
    <property type="taxonomic scope" value="Eukaryota"/>
</dbReference>
<feature type="region of interest" description="Disordered" evidence="8">
    <location>
        <begin position="176"/>
        <end position="195"/>
    </location>
</feature>
<feature type="compositionally biased region" description="Polar residues" evidence="8">
    <location>
        <begin position="109"/>
        <end position="132"/>
    </location>
</feature>
<keyword evidence="2" id="KW-0479">Metal-binding</keyword>
<dbReference type="SUPFAM" id="SSF57667">
    <property type="entry name" value="beta-beta-alpha zinc fingers"/>
    <property type="match status" value="2"/>
</dbReference>
<evidence type="ECO:0000256" key="6">
    <source>
        <dbReference type="ARBA" id="ARBA00023242"/>
    </source>
</evidence>
<keyword evidence="4 7" id="KW-0863">Zinc-finger</keyword>
<dbReference type="PANTHER" id="PTHR24379:SF121">
    <property type="entry name" value="C2H2-TYPE DOMAIN-CONTAINING PROTEIN"/>
    <property type="match status" value="1"/>
</dbReference>
<dbReference type="FunFam" id="3.30.160.60:FF:000145">
    <property type="entry name" value="Zinc finger protein 574"/>
    <property type="match status" value="1"/>
</dbReference>
<evidence type="ECO:0000313" key="11">
    <source>
        <dbReference type="Proteomes" id="UP000008281"/>
    </source>
</evidence>
<dbReference type="SMART" id="SM00355">
    <property type="entry name" value="ZnF_C2H2"/>
    <property type="match status" value="3"/>
</dbReference>
<comment type="subcellular location">
    <subcellularLocation>
        <location evidence="1">Nucleus</location>
    </subcellularLocation>
</comment>
<evidence type="ECO:0000259" key="9">
    <source>
        <dbReference type="PROSITE" id="PS50157"/>
    </source>
</evidence>
<evidence type="ECO:0000256" key="3">
    <source>
        <dbReference type="ARBA" id="ARBA00022737"/>
    </source>
</evidence>
<evidence type="ECO:0000256" key="8">
    <source>
        <dbReference type="SAM" id="MobiDB-lite"/>
    </source>
</evidence>
<protein>
    <recommendedName>
        <fullName evidence="9">C2H2-type domain-containing protein</fullName>
    </recommendedName>
</protein>
<dbReference type="InterPro" id="IPR005020">
    <property type="entry name" value="LIN-8"/>
</dbReference>
<dbReference type="InParanoid" id="E3M9S1"/>
<keyword evidence="3" id="KW-0677">Repeat</keyword>
<dbReference type="PROSITE" id="PS50157">
    <property type="entry name" value="ZINC_FINGER_C2H2_2"/>
    <property type="match status" value="2"/>
</dbReference>
<dbReference type="GO" id="GO:0005634">
    <property type="term" value="C:nucleus"/>
    <property type="evidence" value="ECO:0007669"/>
    <property type="project" value="UniProtKB-SubCell"/>
</dbReference>
<dbReference type="PROSITE" id="PS00028">
    <property type="entry name" value="ZINC_FINGER_C2H2_1"/>
    <property type="match status" value="3"/>
</dbReference>
<evidence type="ECO:0000256" key="5">
    <source>
        <dbReference type="ARBA" id="ARBA00022833"/>
    </source>
</evidence>
<sequence length="254" mass="29378">MDNSPANFQCDTCQKTFARLFDLNDHAVVHADERPFECEICDQKFKTKSSLRDHETVHEELTPYECSICRTPIRWKSFIRKHIHRQHNLTGEQLEYAVKWTVDTFSTERLNNPDTQRASSSTKHDFQPNQDRISAKKRRRVDEDTEMDDINSNAPAAVTRINAALQNMKLEKISNLSEGTPHSRNNTPEPDQSNFTDDIKQICSQICRIGNVRPECQDSIRLVLFETIDAFASGRCNNDAAEFFRDMAEKYSDE</sequence>
<evidence type="ECO:0000313" key="10">
    <source>
        <dbReference type="EMBL" id="EFO96311.1"/>
    </source>
</evidence>
<dbReference type="OrthoDB" id="6077919at2759"/>
<dbReference type="Proteomes" id="UP000008281">
    <property type="component" value="Unassembled WGS sequence"/>
</dbReference>
<dbReference type="PANTHER" id="PTHR24379">
    <property type="entry name" value="KRAB AND ZINC FINGER DOMAIN-CONTAINING"/>
    <property type="match status" value="1"/>
</dbReference>
<organism evidence="11">
    <name type="scientific">Caenorhabditis remanei</name>
    <name type="common">Caenorhabditis vulgaris</name>
    <dbReference type="NCBI Taxonomy" id="31234"/>
    <lineage>
        <taxon>Eukaryota</taxon>
        <taxon>Metazoa</taxon>
        <taxon>Ecdysozoa</taxon>
        <taxon>Nematoda</taxon>
        <taxon>Chromadorea</taxon>
        <taxon>Rhabditida</taxon>
        <taxon>Rhabditina</taxon>
        <taxon>Rhabditomorpha</taxon>
        <taxon>Rhabditoidea</taxon>
        <taxon>Rhabditidae</taxon>
        <taxon>Peloderinae</taxon>
        <taxon>Caenorhabditis</taxon>
    </lineage>
</organism>